<dbReference type="GeneID" id="54547868"/>
<dbReference type="OrthoDB" id="5378679at2759"/>
<dbReference type="EMBL" id="ML986492">
    <property type="protein sequence ID" value="KAF2276788.1"/>
    <property type="molecule type" value="Genomic_DNA"/>
</dbReference>
<evidence type="ECO:0000313" key="3">
    <source>
        <dbReference type="Proteomes" id="UP000800097"/>
    </source>
</evidence>
<dbReference type="RefSeq" id="XP_033654327.1">
    <property type="nucleotide sequence ID" value="XM_033794693.1"/>
</dbReference>
<keyword evidence="3" id="KW-1185">Reference proteome</keyword>
<accession>A0A6A6JLG4</accession>
<sequence>MRLKTLNGAPLQEHLDFSDKALQDIGENLPFKETIQRTVYGSTASSELENTLPIKWRRLDPHNSRLRTGWSQPYLPGGTNNNNSVFPSFGQLNIIPASVLEESNINETTLTLDGDDDPSHLDFLNHSLILHDTLLSSQLALPTPEDYSDADNTISTSSFLTTSFSPNPTPLATVASGIPQAEPPSSSNTTLTLHLPPSLTITPLSSLPTPTHLLTIYPQTPTPTLLCVLTTPPTTRTILIQKRRAPYKMDLTELSLSDPTSANFKVSFWFRPQGPPAPGQALQKQKQKQKQDNNPAQTALRATLDSLRTGDVVLLRNIVLNVFRDTVYGQALSPQITKARTTVDVLARAGEEPEYKRIVPAGVEEQFARVRRWARGHVVPERRVGKRKGSSGGEERGAVKMGRLGYGVDDGMPPDTMEG</sequence>
<proteinExistence type="predicted"/>
<name>A0A6A6JLG4_WESOR</name>
<dbReference type="Proteomes" id="UP000800097">
    <property type="component" value="Unassembled WGS sequence"/>
</dbReference>
<reference evidence="2" key="1">
    <citation type="journal article" date="2020" name="Stud. Mycol.">
        <title>101 Dothideomycetes genomes: a test case for predicting lifestyles and emergence of pathogens.</title>
        <authorList>
            <person name="Haridas S."/>
            <person name="Albert R."/>
            <person name="Binder M."/>
            <person name="Bloem J."/>
            <person name="Labutti K."/>
            <person name="Salamov A."/>
            <person name="Andreopoulos B."/>
            <person name="Baker S."/>
            <person name="Barry K."/>
            <person name="Bills G."/>
            <person name="Bluhm B."/>
            <person name="Cannon C."/>
            <person name="Castanera R."/>
            <person name="Culley D."/>
            <person name="Daum C."/>
            <person name="Ezra D."/>
            <person name="Gonzalez J."/>
            <person name="Henrissat B."/>
            <person name="Kuo A."/>
            <person name="Liang C."/>
            <person name="Lipzen A."/>
            <person name="Lutzoni F."/>
            <person name="Magnuson J."/>
            <person name="Mondo S."/>
            <person name="Nolan M."/>
            <person name="Ohm R."/>
            <person name="Pangilinan J."/>
            <person name="Park H.-J."/>
            <person name="Ramirez L."/>
            <person name="Alfaro M."/>
            <person name="Sun H."/>
            <person name="Tritt A."/>
            <person name="Yoshinaga Y."/>
            <person name="Zwiers L.-H."/>
            <person name="Turgeon B."/>
            <person name="Goodwin S."/>
            <person name="Spatafora J."/>
            <person name="Crous P."/>
            <person name="Grigoriev I."/>
        </authorList>
    </citation>
    <scope>NUCLEOTIDE SEQUENCE</scope>
    <source>
        <strain evidence="2">CBS 379.55</strain>
    </source>
</reference>
<evidence type="ECO:0000256" key="1">
    <source>
        <dbReference type="SAM" id="MobiDB-lite"/>
    </source>
</evidence>
<gene>
    <name evidence="2" type="ORF">EI97DRAFT_321471</name>
</gene>
<organism evidence="2 3">
    <name type="scientific">Westerdykella ornata</name>
    <dbReference type="NCBI Taxonomy" id="318751"/>
    <lineage>
        <taxon>Eukaryota</taxon>
        <taxon>Fungi</taxon>
        <taxon>Dikarya</taxon>
        <taxon>Ascomycota</taxon>
        <taxon>Pezizomycotina</taxon>
        <taxon>Dothideomycetes</taxon>
        <taxon>Pleosporomycetidae</taxon>
        <taxon>Pleosporales</taxon>
        <taxon>Sporormiaceae</taxon>
        <taxon>Westerdykella</taxon>
    </lineage>
</organism>
<evidence type="ECO:0000313" key="2">
    <source>
        <dbReference type="EMBL" id="KAF2276788.1"/>
    </source>
</evidence>
<feature type="region of interest" description="Disordered" evidence="1">
    <location>
        <begin position="275"/>
        <end position="296"/>
    </location>
</feature>
<dbReference type="AlphaFoldDB" id="A0A6A6JLG4"/>
<protein>
    <submittedName>
        <fullName evidence="2">Uncharacterized protein</fullName>
    </submittedName>
</protein>